<keyword evidence="3" id="KW-1185">Reference proteome</keyword>
<proteinExistence type="predicted"/>
<reference evidence="2" key="2">
    <citation type="submission" date="2020-02" db="EMBL/GenBank/DDBJ databases">
        <authorList>
            <person name="Gilchrist C.L.M."/>
            <person name="Chooi Y.-H."/>
        </authorList>
    </citation>
    <scope>NUCLEOTIDE SEQUENCE</scope>
    <source>
        <strain evidence="2">MST-FP2251</strain>
    </source>
</reference>
<feature type="domain" description="2EXR" evidence="1">
    <location>
        <begin position="11"/>
        <end position="92"/>
    </location>
</feature>
<dbReference type="InterPro" id="IPR045518">
    <property type="entry name" value="2EXR"/>
</dbReference>
<accession>A0AAD4GSA1</accession>
<dbReference type="Proteomes" id="UP001194746">
    <property type="component" value="Unassembled WGS sequence"/>
</dbReference>
<evidence type="ECO:0000313" key="2">
    <source>
        <dbReference type="EMBL" id="KAF9887396.1"/>
    </source>
</evidence>
<sequence>MSKSQKPFPLMDLPPELRLIIWELCLPVRVFEVDGPGEWGEHGRQCLAQLTTRLNRRMPALGYICQESRALCLKMGQWEEPGNRWLTPTRDITFMHWKPEFSHILWWYDEVDFNPDNYEYHGRRCCQGLAIVGNRFQDFWPACPRSTKGIYNDLDVLASTGKDWLVSMRTMVIHATAQAGRRSGLFGHLGDAPIQLVDVSDTETIHKYCVLWASSQHRTPELAEFWGDLPKFQKQVEHWLVEVETLWVWNEWWRHVPDFAGIANPEQIWRRHQSKPIDRPFDQDAFFRLVRSNPAKPAATSNPLYLNRDHPFVQETLDAMPRFHPHVIFRFCPDICPISSTFDRTLGTGGPDG</sequence>
<gene>
    <name evidence="2" type="ORF">FE257_010251</name>
</gene>
<evidence type="ECO:0000313" key="3">
    <source>
        <dbReference type="Proteomes" id="UP001194746"/>
    </source>
</evidence>
<name>A0AAD4GSA1_ASPNN</name>
<protein>
    <recommendedName>
        <fullName evidence="1">2EXR domain-containing protein</fullName>
    </recommendedName>
</protein>
<evidence type="ECO:0000259" key="1">
    <source>
        <dbReference type="Pfam" id="PF20150"/>
    </source>
</evidence>
<dbReference type="EMBL" id="VCAU01000062">
    <property type="protein sequence ID" value="KAF9887396.1"/>
    <property type="molecule type" value="Genomic_DNA"/>
</dbReference>
<dbReference type="Pfam" id="PF20150">
    <property type="entry name" value="2EXR"/>
    <property type="match status" value="1"/>
</dbReference>
<reference evidence="2" key="1">
    <citation type="journal article" date="2019" name="Beilstein J. Org. Chem.">
        <title>Nanangenines: drimane sesquiterpenoids as the dominant metabolite cohort of a novel Australian fungus, Aspergillus nanangensis.</title>
        <authorList>
            <person name="Lacey H.J."/>
            <person name="Gilchrist C.L.M."/>
            <person name="Crombie A."/>
            <person name="Kalaitzis J.A."/>
            <person name="Vuong D."/>
            <person name="Rutledge P.J."/>
            <person name="Turner P."/>
            <person name="Pitt J.I."/>
            <person name="Lacey E."/>
            <person name="Chooi Y.H."/>
            <person name="Piggott A.M."/>
        </authorList>
    </citation>
    <scope>NUCLEOTIDE SEQUENCE</scope>
    <source>
        <strain evidence="2">MST-FP2251</strain>
    </source>
</reference>
<dbReference type="AlphaFoldDB" id="A0AAD4GSA1"/>
<comment type="caution">
    <text evidence="2">The sequence shown here is derived from an EMBL/GenBank/DDBJ whole genome shotgun (WGS) entry which is preliminary data.</text>
</comment>
<organism evidence="2 3">
    <name type="scientific">Aspergillus nanangensis</name>
    <dbReference type="NCBI Taxonomy" id="2582783"/>
    <lineage>
        <taxon>Eukaryota</taxon>
        <taxon>Fungi</taxon>
        <taxon>Dikarya</taxon>
        <taxon>Ascomycota</taxon>
        <taxon>Pezizomycotina</taxon>
        <taxon>Eurotiomycetes</taxon>
        <taxon>Eurotiomycetidae</taxon>
        <taxon>Eurotiales</taxon>
        <taxon>Aspergillaceae</taxon>
        <taxon>Aspergillus</taxon>
        <taxon>Aspergillus subgen. Circumdati</taxon>
    </lineage>
</organism>